<keyword evidence="3" id="KW-1185">Reference proteome</keyword>
<feature type="region of interest" description="Disordered" evidence="1">
    <location>
        <begin position="24"/>
        <end position="117"/>
    </location>
</feature>
<dbReference type="PaxDb" id="9796-ENSECAP00000026280"/>
<reference evidence="2" key="2">
    <citation type="submission" date="2025-08" db="UniProtKB">
        <authorList>
            <consortium name="Ensembl"/>
        </authorList>
    </citation>
    <scope>IDENTIFICATION</scope>
    <source>
        <strain evidence="2">Thoroughbred</strain>
    </source>
</reference>
<accession>A0A3Q2KRV0</accession>
<name>A0A3Q2KRV0_HORSE</name>
<reference evidence="2" key="3">
    <citation type="submission" date="2025-09" db="UniProtKB">
        <authorList>
            <consortium name="Ensembl"/>
        </authorList>
    </citation>
    <scope>IDENTIFICATION</scope>
    <source>
        <strain evidence="2">Thoroughbred</strain>
    </source>
</reference>
<protein>
    <submittedName>
        <fullName evidence="2">Uncharacterized protein</fullName>
    </submittedName>
</protein>
<evidence type="ECO:0000256" key="1">
    <source>
        <dbReference type="SAM" id="MobiDB-lite"/>
    </source>
</evidence>
<evidence type="ECO:0000313" key="2">
    <source>
        <dbReference type="Ensembl" id="ENSECAP00000026280.2"/>
    </source>
</evidence>
<feature type="compositionally biased region" description="Low complexity" evidence="1">
    <location>
        <begin position="37"/>
        <end position="51"/>
    </location>
</feature>
<organism evidence="2 3">
    <name type="scientific">Equus caballus</name>
    <name type="common">Horse</name>
    <dbReference type="NCBI Taxonomy" id="9796"/>
    <lineage>
        <taxon>Eukaryota</taxon>
        <taxon>Metazoa</taxon>
        <taxon>Chordata</taxon>
        <taxon>Craniata</taxon>
        <taxon>Vertebrata</taxon>
        <taxon>Euteleostomi</taxon>
        <taxon>Mammalia</taxon>
        <taxon>Eutheria</taxon>
        <taxon>Laurasiatheria</taxon>
        <taxon>Perissodactyla</taxon>
        <taxon>Equidae</taxon>
        <taxon>Equus</taxon>
    </lineage>
</organism>
<dbReference type="Ensembl" id="ENSECAT00000030993.2">
    <property type="protein sequence ID" value="ENSECAP00000026280.2"/>
    <property type="gene ID" value="ENSECAG00000027950.2"/>
</dbReference>
<evidence type="ECO:0000313" key="3">
    <source>
        <dbReference type="Proteomes" id="UP000002281"/>
    </source>
</evidence>
<dbReference type="Proteomes" id="UP000002281">
    <property type="component" value="Chromosome 7"/>
</dbReference>
<dbReference type="GeneTree" id="ENSGT00900000143351"/>
<dbReference type="Bgee" id="ENSECAG00000027950">
    <property type="expression patterns" value="Expressed in cerebellum and 10 other cell types or tissues"/>
</dbReference>
<proteinExistence type="predicted"/>
<dbReference type="AlphaFoldDB" id="A0A3Q2KRV0"/>
<dbReference type="InParanoid" id="A0A3Q2KRV0"/>
<reference evidence="2 3" key="1">
    <citation type="journal article" date="2009" name="Science">
        <title>Genome sequence, comparative analysis, and population genetics of the domestic horse.</title>
        <authorList>
            <consortium name="Broad Institute Genome Sequencing Platform"/>
            <consortium name="Broad Institute Whole Genome Assembly Team"/>
            <person name="Wade C.M."/>
            <person name="Giulotto E."/>
            <person name="Sigurdsson S."/>
            <person name="Zoli M."/>
            <person name="Gnerre S."/>
            <person name="Imsland F."/>
            <person name="Lear T.L."/>
            <person name="Adelson D.L."/>
            <person name="Bailey E."/>
            <person name="Bellone R.R."/>
            <person name="Bloecker H."/>
            <person name="Distl O."/>
            <person name="Edgar R.C."/>
            <person name="Garber M."/>
            <person name="Leeb T."/>
            <person name="Mauceli E."/>
            <person name="MacLeod J.N."/>
            <person name="Penedo M.C.T."/>
            <person name="Raison J.M."/>
            <person name="Sharpe T."/>
            <person name="Vogel J."/>
            <person name="Andersson L."/>
            <person name="Antczak D.F."/>
            <person name="Biagi T."/>
            <person name="Binns M.M."/>
            <person name="Chowdhary B.P."/>
            <person name="Coleman S.J."/>
            <person name="Della Valle G."/>
            <person name="Fryc S."/>
            <person name="Guerin G."/>
            <person name="Hasegawa T."/>
            <person name="Hill E.W."/>
            <person name="Jurka J."/>
            <person name="Kiialainen A."/>
            <person name="Lindgren G."/>
            <person name="Liu J."/>
            <person name="Magnani E."/>
            <person name="Mickelson J.R."/>
            <person name="Murray J."/>
            <person name="Nergadze S.G."/>
            <person name="Onofrio R."/>
            <person name="Pedroni S."/>
            <person name="Piras M.F."/>
            <person name="Raudsepp T."/>
            <person name="Rocchi M."/>
            <person name="Roeed K.H."/>
            <person name="Ryder O.A."/>
            <person name="Searle S."/>
            <person name="Skow L."/>
            <person name="Swinburne J.E."/>
            <person name="Syvaenen A.C."/>
            <person name="Tozaki T."/>
            <person name="Valberg S.J."/>
            <person name="Vaudin M."/>
            <person name="White J.R."/>
            <person name="Zody M.C."/>
            <person name="Lander E.S."/>
            <person name="Lindblad-Toh K."/>
        </authorList>
    </citation>
    <scope>NUCLEOTIDE SEQUENCE [LARGE SCALE GENOMIC DNA]</scope>
    <source>
        <strain evidence="2 3">Thoroughbred</strain>
    </source>
</reference>
<sequence>MRVPGDIVSALLQGHRARWAGLGVAASGGRGGRPARDGAAGQARPQNQPRARAQRSAHGPGSDLAPGGNQGQGRLPDARGALLNRMHVPPQGQQEPQNAPRPLHLDELNKPTGGVSV</sequence>